<keyword evidence="6" id="KW-1185">Reference proteome</keyword>
<evidence type="ECO:0000256" key="2">
    <source>
        <dbReference type="PROSITE-ProRule" id="PRU00176"/>
    </source>
</evidence>
<name>A0ABQ8YED9_9EUKA</name>
<dbReference type="PROSITE" id="PS50102">
    <property type="entry name" value="RRM"/>
    <property type="match status" value="1"/>
</dbReference>
<dbReference type="InterPro" id="IPR035979">
    <property type="entry name" value="RBD_domain_sf"/>
</dbReference>
<feature type="domain" description="RRM" evidence="4">
    <location>
        <begin position="201"/>
        <end position="274"/>
    </location>
</feature>
<accession>A0ABQ8YED9</accession>
<dbReference type="InterPro" id="IPR000504">
    <property type="entry name" value="RRM_dom"/>
</dbReference>
<feature type="compositionally biased region" description="Polar residues" evidence="3">
    <location>
        <begin position="103"/>
        <end position="113"/>
    </location>
</feature>
<dbReference type="PANTHER" id="PTHR10352">
    <property type="entry name" value="EUKARYOTIC TRANSLATION INITIATION FACTOR 3 SUBUNIT G"/>
    <property type="match status" value="1"/>
</dbReference>
<feature type="compositionally biased region" description="Basic and acidic residues" evidence="3">
    <location>
        <begin position="127"/>
        <end position="195"/>
    </location>
</feature>
<feature type="compositionally biased region" description="Polar residues" evidence="3">
    <location>
        <begin position="1"/>
        <end position="15"/>
    </location>
</feature>
<feature type="compositionally biased region" description="Polar residues" evidence="3">
    <location>
        <begin position="73"/>
        <end position="82"/>
    </location>
</feature>
<comment type="caution">
    <text evidence="5">The sequence shown here is derived from an EMBL/GenBank/DDBJ whole genome shotgun (WGS) entry which is preliminary data.</text>
</comment>
<dbReference type="CDD" id="cd00590">
    <property type="entry name" value="RRM_SF"/>
    <property type="match status" value="1"/>
</dbReference>
<dbReference type="InterPro" id="IPR012677">
    <property type="entry name" value="Nucleotide-bd_a/b_plait_sf"/>
</dbReference>
<keyword evidence="1 2" id="KW-0694">RNA-binding</keyword>
<feature type="compositionally biased region" description="Basic and acidic residues" evidence="3">
    <location>
        <begin position="31"/>
        <end position="53"/>
    </location>
</feature>
<feature type="region of interest" description="Disordered" evidence="3">
    <location>
        <begin position="72"/>
        <end position="197"/>
    </location>
</feature>
<feature type="compositionally biased region" description="Basic residues" evidence="3">
    <location>
        <begin position="83"/>
        <end position="93"/>
    </location>
</feature>
<reference evidence="5" key="1">
    <citation type="submission" date="2022-08" db="EMBL/GenBank/DDBJ databases">
        <title>Novel sulfate-reducing endosymbionts in the free-living metamonad Anaeramoeba.</title>
        <authorList>
            <person name="Jerlstrom-Hultqvist J."/>
            <person name="Cepicka I."/>
            <person name="Gallot-Lavallee L."/>
            <person name="Salas-Leiva D."/>
            <person name="Curtis B.A."/>
            <person name="Zahonova K."/>
            <person name="Pipaliya S."/>
            <person name="Dacks J."/>
            <person name="Roger A.J."/>
        </authorList>
    </citation>
    <scope>NUCLEOTIDE SEQUENCE</scope>
    <source>
        <strain evidence="5">Schooner1</strain>
    </source>
</reference>
<dbReference type="SUPFAM" id="SSF54928">
    <property type="entry name" value="RNA-binding domain, RBD"/>
    <property type="match status" value="1"/>
</dbReference>
<sequence length="369" mass="43372">MTDSNSKNQKGTSIEDNLKNLFAKRKKQSNQKKDQTKKNIRKRSELPPLEKPKSTLTNLEKIEKAKRLLLAENKSSIASNTNLKKKRRVRRTRKIDNRPAKPSTYTRMTTNKKTIIESENEDDEEQEKEKEKQKQKIEKEKQFKDESRYENENRYKNEKEKETQKKKNENDNKNEKEKNNDNYEENNFNKEKVRPQNETSSTIYIGELKRGCTENELVNLFRSYGVIDNIKIFQKAKSYAFLKFSDPKSAAVAIEEMNNYSFQDAKLRVSRAKLNSIVTGASDYQQKVESTGGKPKRNYKKKRSSIPQLPAFMKGDNVPFEYSKEKAFQPVPVISYRRGVKPKTVDQDDVIHELEKMQKERRISKYDDI</sequence>
<dbReference type="Proteomes" id="UP001150062">
    <property type="component" value="Unassembled WGS sequence"/>
</dbReference>
<dbReference type="Pfam" id="PF00076">
    <property type="entry name" value="RRM_1"/>
    <property type="match status" value="1"/>
</dbReference>
<evidence type="ECO:0000256" key="1">
    <source>
        <dbReference type="ARBA" id="ARBA00022884"/>
    </source>
</evidence>
<feature type="region of interest" description="Disordered" evidence="3">
    <location>
        <begin position="1"/>
        <end position="58"/>
    </location>
</feature>
<protein>
    <submittedName>
        <fullName evidence="5">RNA-binding motif protein 14b</fullName>
    </submittedName>
</protein>
<evidence type="ECO:0000259" key="4">
    <source>
        <dbReference type="PROSITE" id="PS50102"/>
    </source>
</evidence>
<proteinExistence type="predicted"/>
<gene>
    <name evidence="5" type="ORF">M0813_02810</name>
</gene>
<organism evidence="5 6">
    <name type="scientific">Anaeramoeba flamelloides</name>
    <dbReference type="NCBI Taxonomy" id="1746091"/>
    <lineage>
        <taxon>Eukaryota</taxon>
        <taxon>Metamonada</taxon>
        <taxon>Anaeramoebidae</taxon>
        <taxon>Anaeramoeba</taxon>
    </lineage>
</organism>
<evidence type="ECO:0000313" key="6">
    <source>
        <dbReference type="Proteomes" id="UP001150062"/>
    </source>
</evidence>
<evidence type="ECO:0000256" key="3">
    <source>
        <dbReference type="SAM" id="MobiDB-lite"/>
    </source>
</evidence>
<evidence type="ECO:0000313" key="5">
    <source>
        <dbReference type="EMBL" id="KAJ6242953.1"/>
    </source>
</evidence>
<dbReference type="SMART" id="SM00360">
    <property type="entry name" value="RRM"/>
    <property type="match status" value="1"/>
</dbReference>
<dbReference type="EMBL" id="JAOAOG010000173">
    <property type="protein sequence ID" value="KAJ6242953.1"/>
    <property type="molecule type" value="Genomic_DNA"/>
</dbReference>
<dbReference type="Gene3D" id="3.30.70.330">
    <property type="match status" value="1"/>
</dbReference>